<organism evidence="3 4">
    <name type="scientific">Candidatus Egerieousia excrementavium</name>
    <dbReference type="NCBI Taxonomy" id="2840778"/>
    <lineage>
        <taxon>Bacteria</taxon>
        <taxon>Pseudomonadati</taxon>
        <taxon>Bacteroidota</taxon>
        <taxon>Bacteroidia</taxon>
        <taxon>Bacteroidales</taxon>
        <taxon>Candidatus Egerieousia</taxon>
    </lineage>
</organism>
<dbReference type="PANTHER" id="PTHR46825:SF15">
    <property type="entry name" value="BETA-LACTAMASE-RELATED DOMAIN-CONTAINING PROTEIN"/>
    <property type="match status" value="1"/>
</dbReference>
<evidence type="ECO:0000313" key="3">
    <source>
        <dbReference type="EMBL" id="MBO8429255.1"/>
    </source>
</evidence>
<accession>A0A9D9DMD9</accession>
<dbReference type="Gene3D" id="3.40.710.10">
    <property type="entry name" value="DD-peptidase/beta-lactamase superfamily"/>
    <property type="match status" value="1"/>
</dbReference>
<keyword evidence="1" id="KW-0732">Signal</keyword>
<name>A0A9D9DMD9_9BACT</name>
<dbReference type="InterPro" id="IPR050491">
    <property type="entry name" value="AmpC-like"/>
</dbReference>
<feature type="signal peptide" evidence="1">
    <location>
        <begin position="1"/>
        <end position="27"/>
    </location>
</feature>
<dbReference type="SUPFAM" id="SSF56601">
    <property type="entry name" value="beta-lactamase/transpeptidase-like"/>
    <property type="match status" value="1"/>
</dbReference>
<dbReference type="InterPro" id="IPR001466">
    <property type="entry name" value="Beta-lactam-related"/>
</dbReference>
<reference evidence="3" key="2">
    <citation type="journal article" date="2021" name="PeerJ">
        <title>Extensive microbial diversity within the chicken gut microbiome revealed by metagenomics and culture.</title>
        <authorList>
            <person name="Gilroy R."/>
            <person name="Ravi A."/>
            <person name="Getino M."/>
            <person name="Pursley I."/>
            <person name="Horton D.L."/>
            <person name="Alikhan N.F."/>
            <person name="Baker D."/>
            <person name="Gharbi K."/>
            <person name="Hall N."/>
            <person name="Watson M."/>
            <person name="Adriaenssens E.M."/>
            <person name="Foster-Nyarko E."/>
            <person name="Jarju S."/>
            <person name="Secka A."/>
            <person name="Antonio M."/>
            <person name="Oren A."/>
            <person name="Chaudhuri R.R."/>
            <person name="La Ragione R."/>
            <person name="Hildebrand F."/>
            <person name="Pallen M.J."/>
        </authorList>
    </citation>
    <scope>NUCLEOTIDE SEQUENCE</scope>
    <source>
        <strain evidence="3">15467</strain>
    </source>
</reference>
<feature type="domain" description="Beta-lactamase-related" evidence="2">
    <location>
        <begin position="48"/>
        <end position="373"/>
    </location>
</feature>
<gene>
    <name evidence="3" type="ORF">IAC68_04930</name>
</gene>
<dbReference type="AlphaFoldDB" id="A0A9D9DMD9"/>
<dbReference type="Pfam" id="PF00144">
    <property type="entry name" value="Beta-lactamase"/>
    <property type="match status" value="1"/>
</dbReference>
<comment type="caution">
    <text evidence="3">The sequence shown here is derived from an EMBL/GenBank/DDBJ whole genome shotgun (WGS) entry which is preliminary data.</text>
</comment>
<proteinExistence type="predicted"/>
<sequence>MKTTFKTLTAILAIALISLSQPFAAFAADHVNGQSTADIVKELDEYISDVRQTWHIPGMAAAFALDGEVILAKGYGVKEIGGTEPVTEKSIFQIGSVSKSFTASVIASLVDEGKLSWNDTVKNILPDFEMYDPWVTENMQIKDIMTHKSGIAGQVGTYIPNLGYDRDDVYKMLARIKPAYSFRGDFRYNNITFIIAAKIIEKVTGKSWEENVQERIFNPLGMTGSGVNGEFFKDAAEATTPHSYYFYKDSIYVDALHGDDQALWWLTVIGPAGSVCSSVEDMIKYAEFHRQNGLVGDKQVISEEQVKYLHKGQSISSQYDNRITLYGNCWYVEQNDRYRVYFHTGTTWGMTALCFYVPQIKFSGVILVNCEAGENPRYSIMRRAIDMIMGAPVNKYSDEF</sequence>
<evidence type="ECO:0000256" key="1">
    <source>
        <dbReference type="SAM" id="SignalP"/>
    </source>
</evidence>
<evidence type="ECO:0000313" key="4">
    <source>
        <dbReference type="Proteomes" id="UP000823635"/>
    </source>
</evidence>
<evidence type="ECO:0000259" key="2">
    <source>
        <dbReference type="Pfam" id="PF00144"/>
    </source>
</evidence>
<feature type="chain" id="PRO_5039380888" evidence="1">
    <location>
        <begin position="28"/>
        <end position="400"/>
    </location>
</feature>
<dbReference type="PANTHER" id="PTHR46825">
    <property type="entry name" value="D-ALANYL-D-ALANINE-CARBOXYPEPTIDASE/ENDOPEPTIDASE AMPH"/>
    <property type="match status" value="1"/>
</dbReference>
<feature type="non-terminal residue" evidence="3">
    <location>
        <position position="400"/>
    </location>
</feature>
<protein>
    <submittedName>
        <fullName evidence="3">Beta-lactamase family protein</fullName>
    </submittedName>
</protein>
<dbReference type="EMBL" id="JADINB010000109">
    <property type="protein sequence ID" value="MBO8429255.1"/>
    <property type="molecule type" value="Genomic_DNA"/>
</dbReference>
<reference evidence="3" key="1">
    <citation type="submission" date="2020-10" db="EMBL/GenBank/DDBJ databases">
        <authorList>
            <person name="Gilroy R."/>
        </authorList>
    </citation>
    <scope>NUCLEOTIDE SEQUENCE</scope>
    <source>
        <strain evidence="3">15467</strain>
    </source>
</reference>
<dbReference type="Proteomes" id="UP000823635">
    <property type="component" value="Unassembled WGS sequence"/>
</dbReference>
<dbReference type="InterPro" id="IPR012338">
    <property type="entry name" value="Beta-lactam/transpept-like"/>
</dbReference>